<dbReference type="EMBL" id="FMSP01000002">
    <property type="protein sequence ID" value="SCV67780.1"/>
    <property type="molecule type" value="Genomic_DNA"/>
</dbReference>
<organism evidence="2 3">
    <name type="scientific">Microbotryum intermedium</name>
    <dbReference type="NCBI Taxonomy" id="269621"/>
    <lineage>
        <taxon>Eukaryota</taxon>
        <taxon>Fungi</taxon>
        <taxon>Dikarya</taxon>
        <taxon>Basidiomycota</taxon>
        <taxon>Pucciniomycotina</taxon>
        <taxon>Microbotryomycetes</taxon>
        <taxon>Microbotryales</taxon>
        <taxon>Microbotryaceae</taxon>
        <taxon>Microbotryum</taxon>
    </lineage>
</organism>
<dbReference type="AlphaFoldDB" id="A0A238F0V3"/>
<keyword evidence="3" id="KW-1185">Reference proteome</keyword>
<dbReference type="OrthoDB" id="2539020at2759"/>
<name>A0A238F0V3_9BASI</name>
<gene>
    <name evidence="2" type="ORF">BQ2448_5391</name>
</gene>
<evidence type="ECO:0000256" key="1">
    <source>
        <dbReference type="SAM" id="MobiDB-lite"/>
    </source>
</evidence>
<evidence type="ECO:0000313" key="3">
    <source>
        <dbReference type="Proteomes" id="UP000198372"/>
    </source>
</evidence>
<sequence length="254" mass="29059">MLKPPGQPHSESRLAAGIPLRVLLDRREHFLPRMMYRFFEVAARQPEIRFYKEAEAMRHYCLQKVIQLENQSSWNIFSPEVRAVWQESWQFYHGDRGVWTDYWRIIKYSGYLQREDPELDPPLRRSNNLAHRLGVLPSFQKDRVICFCGLEPTPGSSGFLEGELDHFKSKSVDGHPMPLEYPTCPFVLPSTSCGLAGRGGIRFDGFDTPGFDVVVDARSNFLPKDDEIMGLPALLPTGRLPQQTDSGSQEDDSN</sequence>
<evidence type="ECO:0000313" key="2">
    <source>
        <dbReference type="EMBL" id="SCV67780.1"/>
    </source>
</evidence>
<feature type="region of interest" description="Disordered" evidence="1">
    <location>
        <begin position="235"/>
        <end position="254"/>
    </location>
</feature>
<dbReference type="Proteomes" id="UP000198372">
    <property type="component" value="Unassembled WGS sequence"/>
</dbReference>
<protein>
    <submittedName>
        <fullName evidence="2">BQ2448_5391 protein</fullName>
    </submittedName>
</protein>
<reference evidence="3" key="1">
    <citation type="submission" date="2016-09" db="EMBL/GenBank/DDBJ databases">
        <authorList>
            <person name="Jeantristanb JTB J.-T."/>
            <person name="Ricardo R."/>
        </authorList>
    </citation>
    <scope>NUCLEOTIDE SEQUENCE [LARGE SCALE GENOMIC DNA]</scope>
</reference>
<proteinExistence type="predicted"/>
<accession>A0A238F0V3</accession>